<accession>A0ABV4U8L5</accession>
<dbReference type="Gene3D" id="3.40.50.880">
    <property type="match status" value="1"/>
</dbReference>
<sequence>MTTTPAIVRTTARSGKRRADCFFGLHFDHHAKRDDTILNERVSEQQVRRIIELTRCDYIQHDCKGHPGIAGYPDSQAGVSPSGLTADALAIYRNVTAELGVNLYVHFSGVWDNQAVEEHPQWGVTPPPAGRIKATSTFGPYVRERLIPQMLEVIDRYRVDGFWVDGDCWATEIDHCDEAIRRFREATGESQPPAGPGEANWLIWHAIHRDQFAAYLAEYVHAVHEKDPGCEVCSNWLHSTHAPEPIKAPVDFVSGDFTPSNAVNSARLEARYLSNVGKPWDLMAWAFVNVPGATGRAYKSAEQLQQEAAQVLALGGGFQFYFHPDRHGAFSEAQLALMERVAAFCHERKTTCWQSETIGQVALLLDTTSYYAASESVFRPWNGQYEAIKGALHATLDAGHACDVLADHQFNWQQDRYKVVLVPEWADVPVSMVEELTAYVERGGSLLVIGAAAAERFAPLLSKAGIELVGEARDELAYLQVNESQSSLGEAGAVPVAGRWRSLRVGGSAEVAGDRTPGVVEGLDAQPAVAMGQMGAGRVAVVPGSVGLAYRRSGTPWLRDWLDDVLCRLYKPIVRVEPEQGRATVDVVLRRKAGRTMVHLLNVADMPTAAADQPGGHIIDRVRPTGPLKVHINLKGRPRDVRIEPQGTLAASHWNASESTLTVNVPSVHLHIAIAIE</sequence>
<dbReference type="SUPFAM" id="SSF52317">
    <property type="entry name" value="Class I glutamine amidotransferase-like"/>
    <property type="match status" value="1"/>
</dbReference>
<evidence type="ECO:0000313" key="1">
    <source>
        <dbReference type="EMBL" id="MFA9479081.1"/>
    </source>
</evidence>
<dbReference type="Gene3D" id="3.20.20.80">
    <property type="entry name" value="Glycosidases"/>
    <property type="match status" value="1"/>
</dbReference>
<gene>
    <name evidence="1" type="ORF">ACERK3_12385</name>
</gene>
<evidence type="ECO:0008006" key="3">
    <source>
        <dbReference type="Google" id="ProtNLM"/>
    </source>
</evidence>
<dbReference type="InterPro" id="IPR017853">
    <property type="entry name" value="GH"/>
</dbReference>
<protein>
    <recommendedName>
        <fullName evidence="3">Alpha-L-fucosidase</fullName>
    </recommendedName>
</protein>
<dbReference type="InterPro" id="IPR029062">
    <property type="entry name" value="Class_I_gatase-like"/>
</dbReference>
<dbReference type="RefSeq" id="WP_425346008.1">
    <property type="nucleotide sequence ID" value="NZ_JBGUBD010000007.1"/>
</dbReference>
<evidence type="ECO:0000313" key="2">
    <source>
        <dbReference type="Proteomes" id="UP001575105"/>
    </source>
</evidence>
<comment type="caution">
    <text evidence="1">The sequence shown here is derived from an EMBL/GenBank/DDBJ whole genome shotgun (WGS) entry which is preliminary data.</text>
</comment>
<name>A0ABV4U8L5_9BACT</name>
<proteinExistence type="predicted"/>
<reference evidence="1 2" key="1">
    <citation type="submission" date="2024-08" db="EMBL/GenBank/DDBJ databases">
        <title>Whole-genome sequencing of halo(alkali)philic microorganisms from hypersaline lakes.</title>
        <authorList>
            <person name="Sorokin D.Y."/>
            <person name="Merkel A.Y."/>
            <person name="Messina E."/>
            <person name="Yakimov M."/>
        </authorList>
    </citation>
    <scope>NUCLEOTIDE SEQUENCE [LARGE SCALE GENOMIC DNA]</scope>
    <source>
        <strain evidence="1 2">AB-hyl4</strain>
    </source>
</reference>
<dbReference type="Proteomes" id="UP001575105">
    <property type="component" value="Unassembled WGS sequence"/>
</dbReference>
<dbReference type="SUPFAM" id="SSF51445">
    <property type="entry name" value="(Trans)glycosidases"/>
    <property type="match status" value="1"/>
</dbReference>
<organism evidence="1 2">
    <name type="scientific">Natronomicrosphaera hydrolytica</name>
    <dbReference type="NCBI Taxonomy" id="3242702"/>
    <lineage>
        <taxon>Bacteria</taxon>
        <taxon>Pseudomonadati</taxon>
        <taxon>Planctomycetota</taxon>
        <taxon>Phycisphaerae</taxon>
        <taxon>Phycisphaerales</taxon>
        <taxon>Phycisphaeraceae</taxon>
        <taxon>Natronomicrosphaera</taxon>
    </lineage>
</organism>
<keyword evidence="2" id="KW-1185">Reference proteome</keyword>
<dbReference type="EMBL" id="JBGUBD010000007">
    <property type="protein sequence ID" value="MFA9479081.1"/>
    <property type="molecule type" value="Genomic_DNA"/>
</dbReference>